<gene>
    <name evidence="1" type="ORF">SCF082_LOCUS52868</name>
</gene>
<dbReference type="EMBL" id="CAXAMM010044306">
    <property type="protein sequence ID" value="CAK9114121.1"/>
    <property type="molecule type" value="Genomic_DNA"/>
</dbReference>
<evidence type="ECO:0000313" key="1">
    <source>
        <dbReference type="EMBL" id="CAK9114121.1"/>
    </source>
</evidence>
<accession>A0ABP0SPE9</accession>
<evidence type="ECO:0000313" key="2">
    <source>
        <dbReference type="Proteomes" id="UP001642464"/>
    </source>
</evidence>
<organism evidence="1 2">
    <name type="scientific">Durusdinium trenchii</name>
    <dbReference type="NCBI Taxonomy" id="1381693"/>
    <lineage>
        <taxon>Eukaryota</taxon>
        <taxon>Sar</taxon>
        <taxon>Alveolata</taxon>
        <taxon>Dinophyceae</taxon>
        <taxon>Suessiales</taxon>
        <taxon>Symbiodiniaceae</taxon>
        <taxon>Durusdinium</taxon>
    </lineage>
</organism>
<proteinExistence type="predicted"/>
<reference evidence="1 2" key="1">
    <citation type="submission" date="2024-02" db="EMBL/GenBank/DDBJ databases">
        <authorList>
            <person name="Chen Y."/>
            <person name="Shah S."/>
            <person name="Dougan E. K."/>
            <person name="Thang M."/>
            <person name="Chan C."/>
        </authorList>
    </citation>
    <scope>NUCLEOTIDE SEQUENCE [LARGE SCALE GENOMIC DNA]</scope>
</reference>
<keyword evidence="2" id="KW-1185">Reference proteome</keyword>
<sequence length="134" mass="14937">MFNSFMALGVKDERLLLLDCFLAWSQCHKLRPQQATSVRDATAQASEDERPPFLFSEDLQAGLCDGVGSVPPVLPNHTIRALAGEEVVLLFVHFGLDSWKMMEKRQVFLEANGSLRGASLLLSQRPPKARKRSV</sequence>
<protein>
    <submittedName>
        <fullName evidence="1">Uncharacterized protein</fullName>
    </submittedName>
</protein>
<dbReference type="Proteomes" id="UP001642464">
    <property type="component" value="Unassembled WGS sequence"/>
</dbReference>
<name>A0ABP0SPE9_9DINO</name>
<comment type="caution">
    <text evidence="1">The sequence shown here is derived from an EMBL/GenBank/DDBJ whole genome shotgun (WGS) entry which is preliminary data.</text>
</comment>